<reference evidence="1" key="1">
    <citation type="journal article" date="2022" name="New Phytol.">
        <title>Evolutionary transition to the ectomycorrhizal habit in the genomes of a hyperdiverse lineage of mushroom-forming fungi.</title>
        <authorList>
            <person name="Looney B."/>
            <person name="Miyauchi S."/>
            <person name="Morin E."/>
            <person name="Drula E."/>
            <person name="Courty P.E."/>
            <person name="Kohler A."/>
            <person name="Kuo A."/>
            <person name="LaButti K."/>
            <person name="Pangilinan J."/>
            <person name="Lipzen A."/>
            <person name="Riley R."/>
            <person name="Andreopoulos W."/>
            <person name="He G."/>
            <person name="Johnson J."/>
            <person name="Nolan M."/>
            <person name="Tritt A."/>
            <person name="Barry K.W."/>
            <person name="Grigoriev I.V."/>
            <person name="Nagy L.G."/>
            <person name="Hibbett D."/>
            <person name="Henrissat B."/>
            <person name="Matheny P.B."/>
            <person name="Labbe J."/>
            <person name="Martin F.M."/>
        </authorList>
    </citation>
    <scope>NUCLEOTIDE SEQUENCE</scope>
    <source>
        <strain evidence="1">BPL690</strain>
    </source>
</reference>
<organism evidence="1 2">
    <name type="scientific">Multifurca ochricompacta</name>
    <dbReference type="NCBI Taxonomy" id="376703"/>
    <lineage>
        <taxon>Eukaryota</taxon>
        <taxon>Fungi</taxon>
        <taxon>Dikarya</taxon>
        <taxon>Basidiomycota</taxon>
        <taxon>Agaricomycotina</taxon>
        <taxon>Agaricomycetes</taxon>
        <taxon>Russulales</taxon>
        <taxon>Russulaceae</taxon>
        <taxon>Multifurca</taxon>
    </lineage>
</organism>
<evidence type="ECO:0000313" key="1">
    <source>
        <dbReference type="EMBL" id="KAI0304253.1"/>
    </source>
</evidence>
<name>A0AAD4QQ56_9AGAM</name>
<protein>
    <submittedName>
        <fullName evidence="1">Uncharacterized protein</fullName>
    </submittedName>
</protein>
<gene>
    <name evidence="1" type="ORF">B0F90DRAFT_1666794</name>
</gene>
<dbReference type="AlphaFoldDB" id="A0AAD4QQ56"/>
<keyword evidence="2" id="KW-1185">Reference proteome</keyword>
<dbReference type="Proteomes" id="UP001203297">
    <property type="component" value="Unassembled WGS sequence"/>
</dbReference>
<sequence length="150" mass="16946">MPVILTVLSYHMQKYNNIHSHSTILEIPLPLVWVVVMLHDGVLLNDQVDTSTMAEVELRTCLLVNWVHVHAIHRMIAIELREDDTFVFPLIQIIIPPPELDFANAGIEGFRMDRRPSTQHCSETHQAKCSAFSLYTSTIGAEEDEGGRSA</sequence>
<dbReference type="EMBL" id="WTXG01000007">
    <property type="protein sequence ID" value="KAI0304253.1"/>
    <property type="molecule type" value="Genomic_DNA"/>
</dbReference>
<proteinExistence type="predicted"/>
<evidence type="ECO:0000313" key="2">
    <source>
        <dbReference type="Proteomes" id="UP001203297"/>
    </source>
</evidence>
<accession>A0AAD4QQ56</accession>
<comment type="caution">
    <text evidence="1">The sequence shown here is derived from an EMBL/GenBank/DDBJ whole genome shotgun (WGS) entry which is preliminary data.</text>
</comment>